<dbReference type="GO" id="GO:0043565">
    <property type="term" value="F:sequence-specific DNA binding"/>
    <property type="evidence" value="ECO:0007669"/>
    <property type="project" value="TreeGrafter"/>
</dbReference>
<dbReference type="RefSeq" id="WP_171323896.1">
    <property type="nucleotide sequence ID" value="NZ_JABFBC010000001.1"/>
</dbReference>
<dbReference type="Gene3D" id="3.30.70.1290">
    <property type="entry name" value="Transposase IS200-like"/>
    <property type="match status" value="1"/>
</dbReference>
<evidence type="ECO:0000313" key="3">
    <source>
        <dbReference type="Proteomes" id="UP000572377"/>
    </source>
</evidence>
<dbReference type="GO" id="GO:0004803">
    <property type="term" value="F:transposase activity"/>
    <property type="evidence" value="ECO:0007669"/>
    <property type="project" value="InterPro"/>
</dbReference>
<dbReference type="InterPro" id="IPR002686">
    <property type="entry name" value="Transposase_17"/>
</dbReference>
<dbReference type="NCBIfam" id="NF047646">
    <property type="entry name" value="REP_Tyr_transpos"/>
    <property type="match status" value="1"/>
</dbReference>
<name>A0A849L1Y3_9RHOB</name>
<evidence type="ECO:0000313" key="2">
    <source>
        <dbReference type="EMBL" id="NNU80275.1"/>
    </source>
</evidence>
<dbReference type="PANTHER" id="PTHR36966">
    <property type="entry name" value="REP-ASSOCIATED TYROSINE TRANSPOSASE"/>
    <property type="match status" value="1"/>
</dbReference>
<keyword evidence="3" id="KW-1185">Reference proteome</keyword>
<dbReference type="InterPro" id="IPR036515">
    <property type="entry name" value="Transposase_17_sf"/>
</dbReference>
<dbReference type="AlphaFoldDB" id="A0A849L1Y3"/>
<reference evidence="2 3" key="1">
    <citation type="submission" date="2020-05" db="EMBL/GenBank/DDBJ databases">
        <title>Gimesia benthica sp. nov., a novel planctomycete isolated from a deep-sea water sample of the Northwest Indian Ocean.</title>
        <authorList>
            <person name="Wang J."/>
            <person name="Ruan C."/>
            <person name="Song L."/>
            <person name="Zhu Y."/>
            <person name="Li A."/>
            <person name="Zheng X."/>
            <person name="Wang L."/>
            <person name="Lu Z."/>
            <person name="Huang Y."/>
            <person name="Du W."/>
            <person name="Zhou Y."/>
            <person name="Huang L."/>
            <person name="Dai X."/>
        </authorList>
    </citation>
    <scope>NUCLEOTIDE SEQUENCE [LARGE SCALE GENOMIC DNA]</scope>
    <source>
        <strain evidence="2 3">YYQ-30</strain>
    </source>
</reference>
<comment type="caution">
    <text evidence="2">The sequence shown here is derived from an EMBL/GenBank/DDBJ whole genome shotgun (WGS) entry which is preliminary data.</text>
</comment>
<dbReference type="SUPFAM" id="SSF143422">
    <property type="entry name" value="Transposase IS200-like"/>
    <property type="match status" value="1"/>
</dbReference>
<feature type="domain" description="Transposase IS200-like" evidence="1">
    <location>
        <begin position="9"/>
        <end position="158"/>
    </location>
</feature>
<protein>
    <submittedName>
        <fullName evidence="2">Transposase</fullName>
    </submittedName>
</protein>
<dbReference type="EMBL" id="JABFBC010000001">
    <property type="protein sequence ID" value="NNU80275.1"/>
    <property type="molecule type" value="Genomic_DNA"/>
</dbReference>
<accession>A0A849L1Y3</accession>
<dbReference type="PANTHER" id="PTHR36966:SF1">
    <property type="entry name" value="REP-ASSOCIATED TYROSINE TRANSPOSASE"/>
    <property type="match status" value="1"/>
</dbReference>
<sequence>MPPYRRPRRPGATVFFTVALAERGSDLLTREVEVLRDAVRRVRARRPFGIHAWVVLPDHLHCVWTLPEGDAEYGVRWGAIKAHFSRSLRERDAARGPGAGAPFLPTEFPVVRSGRYAGLKPGLRVGKRECAIWQRRFWEHHIRDKADLVGHVRYCWANPVRHGLVERPEDWPFSSVHRDMAAGRYR</sequence>
<dbReference type="InterPro" id="IPR052715">
    <property type="entry name" value="RAYT_transposase"/>
</dbReference>
<organism evidence="2 3">
    <name type="scientific">Halovulum dunhuangense</name>
    <dbReference type="NCBI Taxonomy" id="1505036"/>
    <lineage>
        <taxon>Bacteria</taxon>
        <taxon>Pseudomonadati</taxon>
        <taxon>Pseudomonadota</taxon>
        <taxon>Alphaproteobacteria</taxon>
        <taxon>Rhodobacterales</taxon>
        <taxon>Paracoccaceae</taxon>
        <taxon>Halovulum</taxon>
    </lineage>
</organism>
<gene>
    <name evidence="2" type="ORF">HMH01_07460</name>
</gene>
<dbReference type="GO" id="GO:0006313">
    <property type="term" value="P:DNA transposition"/>
    <property type="evidence" value="ECO:0007669"/>
    <property type="project" value="InterPro"/>
</dbReference>
<dbReference type="Proteomes" id="UP000572377">
    <property type="component" value="Unassembled WGS sequence"/>
</dbReference>
<evidence type="ECO:0000259" key="1">
    <source>
        <dbReference type="SMART" id="SM01321"/>
    </source>
</evidence>
<proteinExistence type="predicted"/>
<dbReference type="SMART" id="SM01321">
    <property type="entry name" value="Y1_Tnp"/>
    <property type="match status" value="1"/>
</dbReference>